<evidence type="ECO:0000256" key="3">
    <source>
        <dbReference type="ARBA" id="ARBA00023163"/>
    </source>
</evidence>
<dbReference type="SUPFAM" id="SSF46689">
    <property type="entry name" value="Homeodomain-like"/>
    <property type="match status" value="1"/>
</dbReference>
<keyword evidence="3" id="KW-0804">Transcription</keyword>
<dbReference type="GO" id="GO:0000976">
    <property type="term" value="F:transcription cis-regulatory region binding"/>
    <property type="evidence" value="ECO:0007669"/>
    <property type="project" value="TreeGrafter"/>
</dbReference>
<feature type="domain" description="HTH tetR-type" evidence="5">
    <location>
        <begin position="5"/>
        <end position="65"/>
    </location>
</feature>
<name>A0A8A4ZBX9_9MICO</name>
<dbReference type="InterPro" id="IPR009057">
    <property type="entry name" value="Homeodomain-like_sf"/>
</dbReference>
<dbReference type="Pfam" id="PF00440">
    <property type="entry name" value="TetR_N"/>
    <property type="match status" value="1"/>
</dbReference>
<organism evidence="6 7">
    <name type="scientific">Pengzhenrongella sicca</name>
    <dbReference type="NCBI Taxonomy" id="2819238"/>
    <lineage>
        <taxon>Bacteria</taxon>
        <taxon>Bacillati</taxon>
        <taxon>Actinomycetota</taxon>
        <taxon>Actinomycetes</taxon>
        <taxon>Micrococcales</taxon>
        <taxon>Pengzhenrongella</taxon>
    </lineage>
</organism>
<keyword evidence="1" id="KW-0805">Transcription regulation</keyword>
<dbReference type="EMBL" id="CP071868">
    <property type="protein sequence ID" value="QTE28007.1"/>
    <property type="molecule type" value="Genomic_DNA"/>
</dbReference>
<dbReference type="InterPro" id="IPR036271">
    <property type="entry name" value="Tet_transcr_reg_TetR-rel_C_sf"/>
</dbReference>
<protein>
    <submittedName>
        <fullName evidence="6">WHG domain-containing protein</fullName>
    </submittedName>
</protein>
<feature type="DNA-binding region" description="H-T-H motif" evidence="4">
    <location>
        <begin position="28"/>
        <end position="47"/>
    </location>
</feature>
<dbReference type="Proteomes" id="UP000663937">
    <property type="component" value="Chromosome"/>
</dbReference>
<dbReference type="PROSITE" id="PS50977">
    <property type="entry name" value="HTH_TETR_2"/>
    <property type="match status" value="1"/>
</dbReference>
<dbReference type="RefSeq" id="WP_227422235.1">
    <property type="nucleotide sequence ID" value="NZ_CP071868.1"/>
</dbReference>
<dbReference type="Gene3D" id="1.10.10.60">
    <property type="entry name" value="Homeodomain-like"/>
    <property type="match status" value="1"/>
</dbReference>
<gene>
    <name evidence="6" type="ORF">J4E96_11380</name>
</gene>
<dbReference type="SUPFAM" id="SSF48498">
    <property type="entry name" value="Tetracyclin repressor-like, C-terminal domain"/>
    <property type="match status" value="1"/>
</dbReference>
<dbReference type="InterPro" id="IPR025996">
    <property type="entry name" value="MT1864/Rv1816-like_C"/>
</dbReference>
<dbReference type="InterPro" id="IPR050109">
    <property type="entry name" value="HTH-type_TetR-like_transc_reg"/>
</dbReference>
<evidence type="ECO:0000313" key="7">
    <source>
        <dbReference type="Proteomes" id="UP000663937"/>
    </source>
</evidence>
<dbReference type="Pfam" id="PF13305">
    <property type="entry name" value="TetR_C_33"/>
    <property type="match status" value="1"/>
</dbReference>
<evidence type="ECO:0000256" key="2">
    <source>
        <dbReference type="ARBA" id="ARBA00023125"/>
    </source>
</evidence>
<dbReference type="PRINTS" id="PR00455">
    <property type="entry name" value="HTHTETR"/>
</dbReference>
<keyword evidence="2 4" id="KW-0238">DNA-binding</keyword>
<accession>A0A8A4ZBX9</accession>
<proteinExistence type="predicted"/>
<sequence>MARISLSAAAIIAGAADLADEAGFDGVTLSAVARRLGVQTPSLYSHVRDRAALLDGITALALAELSDRVAVAIAGRSGRLALHGFAQAHREFAQASPGRWQSLERRAGPAAVESGAARTFVALTDAVLLGYGLPPGEQVHATRLIGATINGFLTLERIGSFDHSQPGPEDSWRRALDALDALLLVWPTDSPDRIQP</sequence>
<dbReference type="KEGG" id="psic:J4E96_11380"/>
<evidence type="ECO:0000256" key="1">
    <source>
        <dbReference type="ARBA" id="ARBA00023015"/>
    </source>
</evidence>
<dbReference type="GO" id="GO:0003700">
    <property type="term" value="F:DNA-binding transcription factor activity"/>
    <property type="evidence" value="ECO:0007669"/>
    <property type="project" value="TreeGrafter"/>
</dbReference>
<evidence type="ECO:0000256" key="4">
    <source>
        <dbReference type="PROSITE-ProRule" id="PRU00335"/>
    </source>
</evidence>
<dbReference type="InterPro" id="IPR001647">
    <property type="entry name" value="HTH_TetR"/>
</dbReference>
<keyword evidence="7" id="KW-1185">Reference proteome</keyword>
<dbReference type="Gene3D" id="1.10.357.10">
    <property type="entry name" value="Tetracycline Repressor, domain 2"/>
    <property type="match status" value="1"/>
</dbReference>
<evidence type="ECO:0000259" key="5">
    <source>
        <dbReference type="PROSITE" id="PS50977"/>
    </source>
</evidence>
<dbReference type="AlphaFoldDB" id="A0A8A4ZBX9"/>
<evidence type="ECO:0000313" key="6">
    <source>
        <dbReference type="EMBL" id="QTE28007.1"/>
    </source>
</evidence>
<dbReference type="PANTHER" id="PTHR30055">
    <property type="entry name" value="HTH-TYPE TRANSCRIPTIONAL REGULATOR RUTR"/>
    <property type="match status" value="1"/>
</dbReference>
<reference evidence="6" key="1">
    <citation type="submission" date="2021-03" db="EMBL/GenBank/DDBJ databases">
        <title>Pengzhenrongella sicca gen. nov., sp. nov., a new member of suborder Micrococcineae isolated from High-Arctic tundra soil.</title>
        <authorList>
            <person name="Peng F."/>
        </authorList>
    </citation>
    <scope>NUCLEOTIDE SEQUENCE</scope>
    <source>
        <strain evidence="6">LRZ-2</strain>
    </source>
</reference>
<dbReference type="PANTHER" id="PTHR30055:SF234">
    <property type="entry name" value="HTH-TYPE TRANSCRIPTIONAL REGULATOR BETI"/>
    <property type="match status" value="1"/>
</dbReference>